<organism evidence="2 3">
    <name type="scientific">Nitrincola tibetensis</name>
    <dbReference type="NCBI Taxonomy" id="2219697"/>
    <lineage>
        <taxon>Bacteria</taxon>
        <taxon>Pseudomonadati</taxon>
        <taxon>Pseudomonadota</taxon>
        <taxon>Gammaproteobacteria</taxon>
        <taxon>Oceanospirillales</taxon>
        <taxon>Oceanospirillaceae</taxon>
        <taxon>Nitrincola</taxon>
    </lineage>
</organism>
<keyword evidence="3" id="KW-1185">Reference proteome</keyword>
<comment type="caution">
    <text evidence="2">The sequence shown here is derived from an EMBL/GenBank/DDBJ whole genome shotgun (WGS) entry which is preliminary data.</text>
</comment>
<dbReference type="AlphaFoldDB" id="A0A364NQX1"/>
<dbReference type="SMART" id="SM00464">
    <property type="entry name" value="LON"/>
    <property type="match status" value="1"/>
</dbReference>
<dbReference type="SUPFAM" id="SSF88697">
    <property type="entry name" value="PUA domain-like"/>
    <property type="match status" value="1"/>
</dbReference>
<accession>A0A364NQX1</accession>
<dbReference type="InterPro" id="IPR046336">
    <property type="entry name" value="Lon_prtase_N_sf"/>
</dbReference>
<dbReference type="GO" id="GO:0006508">
    <property type="term" value="P:proteolysis"/>
    <property type="evidence" value="ECO:0007669"/>
    <property type="project" value="UniProtKB-KW"/>
</dbReference>
<reference evidence="2 3" key="1">
    <citation type="submission" date="2018-06" db="EMBL/GenBank/DDBJ databases">
        <title>Nitrincola tibetense sp. nov., isolated from Lake XuguoCo on Tibetan Plateau.</title>
        <authorList>
            <person name="Xing P."/>
        </authorList>
    </citation>
    <scope>NUCLEOTIDE SEQUENCE [LARGE SCALE GENOMIC DNA]</scope>
    <source>
        <strain evidence="3">xg18</strain>
    </source>
</reference>
<dbReference type="Pfam" id="PF02190">
    <property type="entry name" value="LON_substr_bdg"/>
    <property type="match status" value="1"/>
</dbReference>
<dbReference type="InterPro" id="IPR003111">
    <property type="entry name" value="Lon_prtase_N"/>
</dbReference>
<dbReference type="PANTHER" id="PTHR46732:SF8">
    <property type="entry name" value="ATP-DEPENDENT PROTEASE LA (LON) DOMAIN PROTEIN"/>
    <property type="match status" value="1"/>
</dbReference>
<dbReference type="GO" id="GO:0008233">
    <property type="term" value="F:peptidase activity"/>
    <property type="evidence" value="ECO:0007669"/>
    <property type="project" value="UniProtKB-KW"/>
</dbReference>
<protein>
    <submittedName>
        <fullName evidence="2">ATP-dependent protease</fullName>
    </submittedName>
</protein>
<keyword evidence="2" id="KW-0378">Hydrolase</keyword>
<feature type="domain" description="Lon N-terminal" evidence="1">
    <location>
        <begin position="16"/>
        <end position="204"/>
    </location>
</feature>
<gene>
    <name evidence="2" type="ORF">DN062_03215</name>
</gene>
<dbReference type="InterPro" id="IPR015947">
    <property type="entry name" value="PUA-like_sf"/>
</dbReference>
<dbReference type="RefSeq" id="WP_112157477.1">
    <property type="nucleotide sequence ID" value="NZ_QKRX01000002.1"/>
</dbReference>
<dbReference type="PANTHER" id="PTHR46732">
    <property type="entry name" value="ATP-DEPENDENT PROTEASE LA (LON) DOMAIN PROTEIN"/>
    <property type="match status" value="1"/>
</dbReference>
<dbReference type="PROSITE" id="PS51787">
    <property type="entry name" value="LON_N"/>
    <property type="match status" value="1"/>
</dbReference>
<dbReference type="Gene3D" id="2.30.130.40">
    <property type="entry name" value="LON domain-like"/>
    <property type="match status" value="1"/>
</dbReference>
<name>A0A364NQX1_9GAMM</name>
<dbReference type="OrthoDB" id="8558970at2"/>
<sequence>MHTLFKTPFTELPEQIPLFPLNNVVLMPGARLPLNLFEPRYLAMLEYSMKTSRLIGMVQPDEETGELARVGGVGRVQFFNETSEGSIEIVLTGLCRFDLIGSTLTEEGFILGQVDWQRFSKDYDAVLNLNPSREQAFLEYLENYASAKNLFLDRRSLAHLNGLEMLNGLITVMPFPARDKQILLEIEQPDDRFDWLETYLAMETPSENKEISRH</sequence>
<evidence type="ECO:0000313" key="2">
    <source>
        <dbReference type="EMBL" id="RAU19287.1"/>
    </source>
</evidence>
<keyword evidence="2" id="KW-0645">Protease</keyword>
<dbReference type="EMBL" id="QKRX01000002">
    <property type="protein sequence ID" value="RAU19287.1"/>
    <property type="molecule type" value="Genomic_DNA"/>
</dbReference>
<evidence type="ECO:0000313" key="3">
    <source>
        <dbReference type="Proteomes" id="UP000250744"/>
    </source>
</evidence>
<evidence type="ECO:0000259" key="1">
    <source>
        <dbReference type="PROSITE" id="PS51787"/>
    </source>
</evidence>
<proteinExistence type="predicted"/>
<dbReference type="Proteomes" id="UP000250744">
    <property type="component" value="Unassembled WGS sequence"/>
</dbReference>